<accession>A0A812NUH4</accession>
<organism evidence="2 3">
    <name type="scientific">Symbiodinium necroappetens</name>
    <dbReference type="NCBI Taxonomy" id="1628268"/>
    <lineage>
        <taxon>Eukaryota</taxon>
        <taxon>Sar</taxon>
        <taxon>Alveolata</taxon>
        <taxon>Dinophyceae</taxon>
        <taxon>Suessiales</taxon>
        <taxon>Symbiodiniaceae</taxon>
        <taxon>Symbiodinium</taxon>
    </lineage>
</organism>
<evidence type="ECO:0000313" key="2">
    <source>
        <dbReference type="EMBL" id="CAE7328565.1"/>
    </source>
</evidence>
<keyword evidence="1" id="KW-0812">Transmembrane</keyword>
<keyword evidence="1" id="KW-0472">Membrane</keyword>
<feature type="transmembrane region" description="Helical" evidence="1">
    <location>
        <begin position="322"/>
        <end position="343"/>
    </location>
</feature>
<dbReference type="AlphaFoldDB" id="A0A812NUH4"/>
<protein>
    <submittedName>
        <fullName evidence="2">Uncharacterized protein</fullName>
    </submittedName>
</protein>
<sequence>GGLPFPGLDAVTSVLPSPGPQQRELPTLKKPDVVRQRESSIWHLLLCEPGQPLCVRCRSQEVLVVMERFMRAVPFWQPLQEKEILPTAESDLEEEMMGKRWRDATLGALLLIGVAVAMAQLFAAVGNCMAQRTHDFEDGVEETCRFKKERLCADSRRDQAEAVALGMPMLAEPEKESAGSAEGQRLGSVRLDQKSVPVGTLTGFYEYELSLGLGKSTVLLARALDLNRVYYVLHNGFLLAGASDQPGARVRREAVNSPPEFLLAKFLRAIVIQSNLLVICRRNALRRMLMMMPAVVVGIMESAGTCALLQVFLGLISGWKTMWASVRVLGLGHLGTAPATALAKVLMSWSMTNNLMLGSAGIVWEAIGLWLVASLSETRLCRSFLEGKRLVQPKPCSSGAQELPQAVLAVDFVGYLGRAIQALEMLPHGCVDWPEGAKRMDSNDHVCPELVEANRTSKWVDLLKDAAAGAGNLNPVLRGHVHLHSLCSRNPQSVYAVYASPDPDRLG</sequence>
<keyword evidence="1" id="KW-1133">Transmembrane helix</keyword>
<keyword evidence="3" id="KW-1185">Reference proteome</keyword>
<gene>
    <name evidence="2" type="ORF">SNEC2469_LOCUS8315</name>
</gene>
<dbReference type="Proteomes" id="UP000601435">
    <property type="component" value="Unassembled WGS sequence"/>
</dbReference>
<evidence type="ECO:0000313" key="3">
    <source>
        <dbReference type="Proteomes" id="UP000601435"/>
    </source>
</evidence>
<evidence type="ECO:0000256" key="1">
    <source>
        <dbReference type="SAM" id="Phobius"/>
    </source>
</evidence>
<name>A0A812NUH4_9DINO</name>
<feature type="transmembrane region" description="Helical" evidence="1">
    <location>
        <begin position="106"/>
        <end position="125"/>
    </location>
</feature>
<feature type="transmembrane region" description="Helical" evidence="1">
    <location>
        <begin position="355"/>
        <end position="373"/>
    </location>
</feature>
<dbReference type="EMBL" id="CAJNJA010013748">
    <property type="protein sequence ID" value="CAE7328565.1"/>
    <property type="molecule type" value="Genomic_DNA"/>
</dbReference>
<feature type="transmembrane region" description="Helical" evidence="1">
    <location>
        <begin position="292"/>
        <end position="316"/>
    </location>
</feature>
<reference evidence="2" key="1">
    <citation type="submission" date="2021-02" db="EMBL/GenBank/DDBJ databases">
        <authorList>
            <person name="Dougan E. K."/>
            <person name="Rhodes N."/>
            <person name="Thang M."/>
            <person name="Chan C."/>
        </authorList>
    </citation>
    <scope>NUCLEOTIDE SEQUENCE</scope>
</reference>
<feature type="non-terminal residue" evidence="2">
    <location>
        <position position="507"/>
    </location>
</feature>
<proteinExistence type="predicted"/>
<comment type="caution">
    <text evidence="2">The sequence shown here is derived from an EMBL/GenBank/DDBJ whole genome shotgun (WGS) entry which is preliminary data.</text>
</comment>
<feature type="non-terminal residue" evidence="2">
    <location>
        <position position="1"/>
    </location>
</feature>